<dbReference type="Pfam" id="PF02129">
    <property type="entry name" value="Peptidase_S15"/>
    <property type="match status" value="1"/>
</dbReference>
<evidence type="ECO:0000313" key="4">
    <source>
        <dbReference type="Proteomes" id="UP000005309"/>
    </source>
</evidence>
<dbReference type="STRING" id="638302.HMPREF0908_0915"/>
<dbReference type="HOGENOM" id="CLU_048587_0_0_9"/>
<feature type="chain" id="PRO_5039352590" description="Xaa-Pro dipeptidyl-peptidase-like domain-containing protein" evidence="1">
    <location>
        <begin position="19"/>
        <end position="364"/>
    </location>
</feature>
<dbReference type="InterPro" id="IPR051411">
    <property type="entry name" value="Polyketide_trans_af380"/>
</dbReference>
<dbReference type="EMBL" id="ACLA01000012">
    <property type="protein sequence ID" value="EEQ48759.1"/>
    <property type="molecule type" value="Genomic_DNA"/>
</dbReference>
<keyword evidence="1" id="KW-0732">Signal</keyword>
<organism evidence="3 4">
    <name type="scientific">Selenomonas flueggei ATCC 43531</name>
    <dbReference type="NCBI Taxonomy" id="638302"/>
    <lineage>
        <taxon>Bacteria</taxon>
        <taxon>Bacillati</taxon>
        <taxon>Bacillota</taxon>
        <taxon>Negativicutes</taxon>
        <taxon>Selenomonadales</taxon>
        <taxon>Selenomonadaceae</taxon>
        <taxon>Selenomonas</taxon>
    </lineage>
</organism>
<evidence type="ECO:0000313" key="3">
    <source>
        <dbReference type="EMBL" id="EEQ48759.1"/>
    </source>
</evidence>
<feature type="domain" description="Xaa-Pro dipeptidyl-peptidase-like" evidence="2">
    <location>
        <begin position="64"/>
        <end position="207"/>
    </location>
</feature>
<keyword evidence="4" id="KW-1185">Reference proteome</keyword>
<dbReference type="AlphaFoldDB" id="C4V321"/>
<evidence type="ECO:0000259" key="2">
    <source>
        <dbReference type="Pfam" id="PF02129"/>
    </source>
</evidence>
<accession>C4V321</accession>
<dbReference type="Proteomes" id="UP000005309">
    <property type="component" value="Unassembled WGS sequence"/>
</dbReference>
<dbReference type="InterPro" id="IPR029058">
    <property type="entry name" value="AB_hydrolase_fold"/>
</dbReference>
<protein>
    <recommendedName>
        <fullName evidence="2">Xaa-Pro dipeptidyl-peptidase-like domain-containing protein</fullName>
    </recommendedName>
</protein>
<gene>
    <name evidence="3" type="ORF">HMPREF0908_0915</name>
</gene>
<dbReference type="InterPro" id="IPR000383">
    <property type="entry name" value="Xaa-Pro-like_dom"/>
</dbReference>
<dbReference type="SUPFAM" id="SSF53474">
    <property type="entry name" value="alpha/beta-Hydrolases"/>
    <property type="match status" value="1"/>
</dbReference>
<sequence>MKKSIMKSALLMSLGLFAFGGGGASASESKRPNENPFGLVYQGALTENVTGKVNIRPVTYEVEGIEVAANLYLPADYDETSDKKYAAVTVAHPNGASKEQVAGLYAQRLAELGYIALACDARYQGASGGTPRLRDYPSNRIEDVSGMVDYLSQLPKVDKTRIGALGICGGGGYTLAAAQTDKRIKAVAALSMFNSGRVRRNGFQDADIKGIQTRLQKAADAREKELAGEIVYEGFLPPNATDEQLRAKMAELPENTLYRDGIEYYGLSHRHPNATGIYTTESFMKLMAFDVEDRMELINQPLLMIAGEKADTLYMTKDAFAKATGTENKELFLIPDASHIRTYWVPEYVDQAVAQLQMFYAKNL</sequence>
<dbReference type="eggNOG" id="COG1073">
    <property type="taxonomic scope" value="Bacteria"/>
</dbReference>
<dbReference type="GO" id="GO:0016787">
    <property type="term" value="F:hydrolase activity"/>
    <property type="evidence" value="ECO:0007669"/>
    <property type="project" value="InterPro"/>
</dbReference>
<dbReference type="PANTHER" id="PTHR47751">
    <property type="entry name" value="SUPERFAMILY HYDROLASE, PUTATIVE (AFU_ORTHOLOGUE AFUA_2G16580)-RELATED"/>
    <property type="match status" value="1"/>
</dbReference>
<reference evidence="3 4" key="1">
    <citation type="submission" date="2009-04" db="EMBL/GenBank/DDBJ databases">
        <authorList>
            <person name="Qin X."/>
            <person name="Bachman B."/>
            <person name="Battles P."/>
            <person name="Bell A."/>
            <person name="Bess C."/>
            <person name="Bickham C."/>
            <person name="Chaboub L."/>
            <person name="Chen D."/>
            <person name="Coyle M."/>
            <person name="Deiros D.R."/>
            <person name="Dinh H."/>
            <person name="Forbes L."/>
            <person name="Fowler G."/>
            <person name="Francisco L."/>
            <person name="Fu Q."/>
            <person name="Gubbala S."/>
            <person name="Hale W."/>
            <person name="Han Y."/>
            <person name="Hemphill L."/>
            <person name="Highlander S.K."/>
            <person name="Hirani K."/>
            <person name="Hogues M."/>
            <person name="Jackson L."/>
            <person name="Jakkamsetti A."/>
            <person name="Javaid M."/>
            <person name="Jiang H."/>
            <person name="Korchina V."/>
            <person name="Kovar C."/>
            <person name="Lara F."/>
            <person name="Lee S."/>
            <person name="Mata R."/>
            <person name="Mathew T."/>
            <person name="Moen C."/>
            <person name="Morales K."/>
            <person name="Munidasa M."/>
            <person name="Nazareth L."/>
            <person name="Ngo R."/>
            <person name="Nguyen L."/>
            <person name="Okwuonu G."/>
            <person name="Ongeri F."/>
            <person name="Patil S."/>
            <person name="Petrosino J."/>
            <person name="Pham C."/>
            <person name="Pham P."/>
            <person name="Pu L.-L."/>
            <person name="Puazo M."/>
            <person name="Raj R."/>
            <person name="Reid J."/>
            <person name="Rouhana J."/>
            <person name="Saada N."/>
            <person name="Shang Y."/>
            <person name="Simmons D."/>
            <person name="Thornton R."/>
            <person name="Warren J."/>
            <person name="Weissenberger G."/>
            <person name="Zhang J."/>
            <person name="Zhang L."/>
            <person name="Zhou C."/>
            <person name="Zhu D."/>
            <person name="Muzny D."/>
            <person name="Worley K."/>
            <person name="Gibbs R."/>
        </authorList>
    </citation>
    <scope>NUCLEOTIDE SEQUENCE [LARGE SCALE GENOMIC DNA]</scope>
    <source>
        <strain evidence="3 4">ATCC 43531</strain>
    </source>
</reference>
<dbReference type="Gene3D" id="3.40.50.1820">
    <property type="entry name" value="alpha/beta hydrolase"/>
    <property type="match status" value="1"/>
</dbReference>
<proteinExistence type="predicted"/>
<evidence type="ECO:0000256" key="1">
    <source>
        <dbReference type="SAM" id="SignalP"/>
    </source>
</evidence>
<dbReference type="PANTHER" id="PTHR47751:SF1">
    <property type="entry name" value="SUPERFAMILY HYDROLASE, PUTATIVE (AFU_ORTHOLOGUE AFUA_2G16580)-RELATED"/>
    <property type="match status" value="1"/>
</dbReference>
<dbReference type="Gene3D" id="1.10.10.800">
    <property type="match status" value="1"/>
</dbReference>
<name>C4V321_9FIRM</name>
<comment type="caution">
    <text evidence="3">The sequence shown here is derived from an EMBL/GenBank/DDBJ whole genome shotgun (WGS) entry which is preliminary data.</text>
</comment>
<feature type="signal peptide" evidence="1">
    <location>
        <begin position="1"/>
        <end position="18"/>
    </location>
</feature>
<dbReference type="OrthoDB" id="9805123at2"/>